<dbReference type="Pfam" id="PF14742">
    <property type="entry name" value="GDE_N_bis"/>
    <property type="match status" value="1"/>
</dbReference>
<reference evidence="4" key="1">
    <citation type="submission" date="2016-10" db="EMBL/GenBank/DDBJ databases">
        <authorList>
            <person name="Varghese N."/>
            <person name="Submissions S."/>
        </authorList>
    </citation>
    <scope>NUCLEOTIDE SEQUENCE [LARGE SCALE GENOMIC DNA]</scope>
    <source>
        <strain evidence="4">DSM 27982</strain>
    </source>
</reference>
<accession>A0A1H0AMW7</accession>
<dbReference type="InterPro" id="IPR012341">
    <property type="entry name" value="6hp_glycosidase-like_sf"/>
</dbReference>
<evidence type="ECO:0000259" key="2">
    <source>
        <dbReference type="Pfam" id="PF22422"/>
    </source>
</evidence>
<keyword evidence="4" id="KW-1185">Reference proteome</keyword>
<dbReference type="EMBL" id="FNIM01000002">
    <property type="protein sequence ID" value="SDN34701.1"/>
    <property type="molecule type" value="Genomic_DNA"/>
</dbReference>
<feature type="domain" description="Putative glycogen debranching enzyme N-terminal" evidence="1">
    <location>
        <begin position="17"/>
        <end position="142"/>
    </location>
</feature>
<evidence type="ECO:0000313" key="3">
    <source>
        <dbReference type="EMBL" id="SDN34701.1"/>
    </source>
</evidence>
<sequence>MTQRQPLLHEQVVLVCAPAQVLSDRDGSLGAAPIQGVYHSDVRVLRRYALTVTGSPLEPLSAERRGAAASRHRALARGLDPCGADPRTLVDIDRSLSCRADRATLTETLTLHAARREPTSTVLSVELAADLSPIDMIKNGGRLDDLPWDFVDATTAAARRGPVRAVVHAPGARLELSGTALRLHWDAEADAAHPFSASWSLSATAADAVVQPAPPLPARRRRPVRDARAAAWLEVAFDDLDHLLLTRRSAPAQPFAAAGAPWFLTLFGRDSLWTARLLLEADDPWSLALAEGTLRTLAELQGTRHDPETAEQPGKIMHELRRAAICLDADTMLPPLYYGTIDATELWILTLAEAHRAGLESAAARDLLPALREALRWLIRYADTDGDGFIEYTPAAGAGLANQGWKDSGDSIQFADGSIARAPIALVEVQAYAYAAALAGAGLLEELGDAADAALARELTSWAAALRRRFTGAFWRGDAATGFPVIALDAHKRQVDSLSSNIGHLLGTGILDPDRARRVAELLVSPELDSGYGLRTLASTMSGYWPLSYHGGSVWTHDTAIAIDGLLRDGFPAQARLLAESLLAAAPHFGNRMPELLSGASADDGAPVPYPASCRPQAWAAAAGAVVARAV</sequence>
<evidence type="ECO:0000259" key="1">
    <source>
        <dbReference type="Pfam" id="PF14742"/>
    </source>
</evidence>
<dbReference type="InterPro" id="IPR032856">
    <property type="entry name" value="GDE_N_bis"/>
</dbReference>
<organism evidence="3 4">
    <name type="scientific">Actinomyces ruminicola</name>
    <dbReference type="NCBI Taxonomy" id="332524"/>
    <lineage>
        <taxon>Bacteria</taxon>
        <taxon>Bacillati</taxon>
        <taxon>Actinomycetota</taxon>
        <taxon>Actinomycetes</taxon>
        <taxon>Actinomycetales</taxon>
        <taxon>Actinomycetaceae</taxon>
        <taxon>Actinomyces</taxon>
    </lineage>
</organism>
<dbReference type="SUPFAM" id="SSF48208">
    <property type="entry name" value="Six-hairpin glycosidases"/>
    <property type="match status" value="1"/>
</dbReference>
<dbReference type="InterPro" id="IPR008928">
    <property type="entry name" value="6-hairpin_glycosidase_sf"/>
</dbReference>
<dbReference type="AlphaFoldDB" id="A0A1H0AMW7"/>
<dbReference type="Gene3D" id="1.50.10.10">
    <property type="match status" value="1"/>
</dbReference>
<dbReference type="Proteomes" id="UP000198541">
    <property type="component" value="Unassembled WGS sequence"/>
</dbReference>
<dbReference type="RefSeq" id="WP_092533547.1">
    <property type="nucleotide sequence ID" value="NZ_FNIM01000002.1"/>
</dbReference>
<protein>
    <submittedName>
        <fullName evidence="3">Amylo-alpha-1,6-glucosidase</fullName>
    </submittedName>
</protein>
<proteinExistence type="predicted"/>
<dbReference type="GO" id="GO:0005975">
    <property type="term" value="P:carbohydrate metabolic process"/>
    <property type="evidence" value="ECO:0007669"/>
    <property type="project" value="InterPro"/>
</dbReference>
<dbReference type="InterPro" id="IPR054491">
    <property type="entry name" value="MGH1-like_GH"/>
</dbReference>
<evidence type="ECO:0000313" key="4">
    <source>
        <dbReference type="Proteomes" id="UP000198541"/>
    </source>
</evidence>
<feature type="domain" description="Mannosylglycerate hydrolase MGH1-like glycoside hydrolase" evidence="2">
    <location>
        <begin position="352"/>
        <end position="586"/>
    </location>
</feature>
<dbReference type="Pfam" id="PF22422">
    <property type="entry name" value="MGH1-like_GH"/>
    <property type="match status" value="1"/>
</dbReference>
<gene>
    <name evidence="3" type="ORF">SAMN05216355_10229</name>
</gene>
<name>A0A1H0AMW7_9ACTO</name>